<name>A0A9P0A0F6_BEMTA</name>
<dbReference type="GO" id="GO:0000811">
    <property type="term" value="C:GINS complex"/>
    <property type="evidence" value="ECO:0007669"/>
    <property type="project" value="TreeGrafter"/>
</dbReference>
<feature type="compositionally biased region" description="Polar residues" evidence="6">
    <location>
        <begin position="182"/>
        <end position="195"/>
    </location>
</feature>
<keyword evidence="4 5" id="KW-0539">Nucleus</keyword>
<dbReference type="GO" id="GO:0000727">
    <property type="term" value="P:double-strand break repair via break-induced replication"/>
    <property type="evidence" value="ECO:0007669"/>
    <property type="project" value="TreeGrafter"/>
</dbReference>
<dbReference type="OrthoDB" id="1938138at2759"/>
<dbReference type="Gene3D" id="3.40.5.50">
    <property type="match status" value="1"/>
</dbReference>
<dbReference type="GO" id="GO:0071162">
    <property type="term" value="C:CMG complex"/>
    <property type="evidence" value="ECO:0007669"/>
    <property type="project" value="UniProtKB-ARBA"/>
</dbReference>
<evidence type="ECO:0000313" key="9">
    <source>
        <dbReference type="EMBL" id="CAH0381711.1"/>
    </source>
</evidence>
<comment type="subcellular location">
    <subcellularLocation>
        <location evidence="1 5">Nucleus</location>
    </subcellularLocation>
</comment>
<dbReference type="FunFam" id="1.20.58.1020:FF:000001">
    <property type="entry name" value="DNA replication complex GINS protein PSF2"/>
    <property type="match status" value="1"/>
</dbReference>
<dbReference type="CDD" id="cd11712">
    <property type="entry name" value="GINS_A_psf2"/>
    <property type="match status" value="1"/>
</dbReference>
<proteinExistence type="inferred from homology"/>
<gene>
    <name evidence="9" type="ORF">BEMITA_LOCUS1331</name>
</gene>
<accession>A0A9P0A0F6</accession>
<evidence type="ECO:0000256" key="2">
    <source>
        <dbReference type="ARBA" id="ARBA00010565"/>
    </source>
</evidence>
<feature type="domain" description="GINS subunit" evidence="7">
    <location>
        <begin position="66"/>
        <end position="167"/>
    </location>
</feature>
<dbReference type="Gene3D" id="1.20.58.1020">
    <property type="match status" value="1"/>
</dbReference>
<sequence>MDPAEIEFLAEKQLISIIPKFNLNHTIHLISGDIGPFRSGIPVRVPIWLAINLKQRQKCNIVVPEWMNVETLEERKENEKQSEFFTKMPNEHYMEVSRMLFETAGDEIQKIDEIRTVLKDIWDLRMSKLKASINKFIKSDTGIAQLDHLTQLEINSVRPLLPDSLNIISSLEKDQDSDGEDNSQSQNRASSSFAQ</sequence>
<dbReference type="Pfam" id="PF05916">
    <property type="entry name" value="Sld5"/>
    <property type="match status" value="1"/>
</dbReference>
<evidence type="ECO:0000256" key="5">
    <source>
        <dbReference type="PIRNR" id="PIRNR028998"/>
    </source>
</evidence>
<dbReference type="PIRSF" id="PIRSF028998">
    <property type="entry name" value="GINS_Psf2_subgr"/>
    <property type="match status" value="1"/>
</dbReference>
<dbReference type="Pfam" id="PF25005">
    <property type="entry name" value="PSF2_N"/>
    <property type="match status" value="1"/>
</dbReference>
<dbReference type="EMBL" id="OU963862">
    <property type="protein sequence ID" value="CAH0381711.1"/>
    <property type="molecule type" value="Genomic_DNA"/>
</dbReference>
<dbReference type="SUPFAM" id="SSF160059">
    <property type="entry name" value="PriA/YqbF domain"/>
    <property type="match status" value="1"/>
</dbReference>
<feature type="region of interest" description="Disordered" evidence="6">
    <location>
        <begin position="169"/>
        <end position="195"/>
    </location>
</feature>
<dbReference type="CDD" id="cd21694">
    <property type="entry name" value="GINS_B_Psf2"/>
    <property type="match status" value="1"/>
</dbReference>
<feature type="domain" description="DNA replication complex GINS protein PSF2 N-terminal" evidence="8">
    <location>
        <begin position="2"/>
        <end position="62"/>
    </location>
</feature>
<dbReference type="InterPro" id="IPR036224">
    <property type="entry name" value="GINS_bundle-like_dom_sf"/>
</dbReference>
<evidence type="ECO:0000256" key="3">
    <source>
        <dbReference type="ARBA" id="ARBA00022705"/>
    </source>
</evidence>
<dbReference type="AlphaFoldDB" id="A0A9P0A0F6"/>
<dbReference type="PANTHER" id="PTHR12772:SF0">
    <property type="entry name" value="DNA REPLICATION COMPLEX GINS PROTEIN PSF2"/>
    <property type="match status" value="1"/>
</dbReference>
<dbReference type="InterPro" id="IPR007257">
    <property type="entry name" value="GINS_Psf2"/>
</dbReference>
<dbReference type="Proteomes" id="UP001152759">
    <property type="component" value="Chromosome 1"/>
</dbReference>
<reference evidence="9" key="1">
    <citation type="submission" date="2021-12" db="EMBL/GenBank/DDBJ databases">
        <authorList>
            <person name="King R."/>
        </authorList>
    </citation>
    <scope>NUCLEOTIDE SEQUENCE</scope>
</reference>
<evidence type="ECO:0000259" key="8">
    <source>
        <dbReference type="Pfam" id="PF25005"/>
    </source>
</evidence>
<dbReference type="InterPro" id="IPR056784">
    <property type="entry name" value="PSF2_N"/>
</dbReference>
<dbReference type="PANTHER" id="PTHR12772">
    <property type="entry name" value="DNA REPLICATION COMPLEX GINS PROTEIN PSF2"/>
    <property type="match status" value="1"/>
</dbReference>
<evidence type="ECO:0000256" key="4">
    <source>
        <dbReference type="ARBA" id="ARBA00023242"/>
    </source>
</evidence>
<keyword evidence="10" id="KW-1185">Reference proteome</keyword>
<dbReference type="GO" id="GO:0006260">
    <property type="term" value="P:DNA replication"/>
    <property type="evidence" value="ECO:0007669"/>
    <property type="project" value="UniProtKB-KW"/>
</dbReference>
<protein>
    <recommendedName>
        <fullName evidence="5">DNA replication complex GINS protein PSF2</fullName>
    </recommendedName>
</protein>
<organism evidence="9 10">
    <name type="scientific">Bemisia tabaci</name>
    <name type="common">Sweetpotato whitefly</name>
    <name type="synonym">Aleurodes tabaci</name>
    <dbReference type="NCBI Taxonomy" id="7038"/>
    <lineage>
        <taxon>Eukaryota</taxon>
        <taxon>Metazoa</taxon>
        <taxon>Ecdysozoa</taxon>
        <taxon>Arthropoda</taxon>
        <taxon>Hexapoda</taxon>
        <taxon>Insecta</taxon>
        <taxon>Pterygota</taxon>
        <taxon>Neoptera</taxon>
        <taxon>Paraneoptera</taxon>
        <taxon>Hemiptera</taxon>
        <taxon>Sternorrhyncha</taxon>
        <taxon>Aleyrodoidea</taxon>
        <taxon>Aleyrodidae</taxon>
        <taxon>Aleyrodinae</taxon>
        <taxon>Bemisia</taxon>
    </lineage>
</organism>
<dbReference type="InterPro" id="IPR021151">
    <property type="entry name" value="GINS_A"/>
</dbReference>
<dbReference type="KEGG" id="btab:109039716"/>
<keyword evidence="3 5" id="KW-0235">DNA replication</keyword>
<evidence type="ECO:0000259" key="7">
    <source>
        <dbReference type="Pfam" id="PF05916"/>
    </source>
</evidence>
<evidence type="ECO:0000256" key="6">
    <source>
        <dbReference type="SAM" id="MobiDB-lite"/>
    </source>
</evidence>
<evidence type="ECO:0000313" key="10">
    <source>
        <dbReference type="Proteomes" id="UP001152759"/>
    </source>
</evidence>
<dbReference type="SUPFAM" id="SSF158573">
    <property type="entry name" value="GINS helical bundle-like"/>
    <property type="match status" value="1"/>
</dbReference>
<comment type="subunit">
    <text evidence="5">Component of the GINS complex.</text>
</comment>
<dbReference type="FunFam" id="3.40.5.50:FF:000001">
    <property type="entry name" value="DNA replication complex GINS protein PSF2"/>
    <property type="match status" value="1"/>
</dbReference>
<comment type="similarity">
    <text evidence="2 5">Belongs to the GINS2/PSF2 family.</text>
</comment>
<evidence type="ECO:0000256" key="1">
    <source>
        <dbReference type="ARBA" id="ARBA00004123"/>
    </source>
</evidence>